<dbReference type="Gene3D" id="3.40.50.300">
    <property type="entry name" value="P-loop containing nucleotide triphosphate hydrolases"/>
    <property type="match status" value="1"/>
</dbReference>
<dbReference type="Gene3D" id="1.10.8.60">
    <property type="match status" value="1"/>
</dbReference>
<proteinExistence type="predicted"/>
<dbReference type="Pfam" id="PF08448">
    <property type="entry name" value="PAS_4"/>
    <property type="match status" value="1"/>
</dbReference>
<dbReference type="GO" id="GO:0006355">
    <property type="term" value="P:regulation of DNA-templated transcription"/>
    <property type="evidence" value="ECO:0007669"/>
    <property type="project" value="InterPro"/>
</dbReference>
<dbReference type="InterPro" id="IPR013656">
    <property type="entry name" value="PAS_4"/>
</dbReference>
<keyword evidence="2" id="KW-0058">Aromatic hydrocarbons catabolism</keyword>
<evidence type="ECO:0000256" key="1">
    <source>
        <dbReference type="ARBA" id="ARBA00022741"/>
    </source>
</evidence>
<dbReference type="PROSITE" id="PS50112">
    <property type="entry name" value="PAS"/>
    <property type="match status" value="1"/>
</dbReference>
<dbReference type="Gene3D" id="1.10.10.60">
    <property type="entry name" value="Homeodomain-like"/>
    <property type="match status" value="1"/>
</dbReference>
<dbReference type="InterPro" id="IPR003593">
    <property type="entry name" value="AAA+_ATPase"/>
</dbReference>
<dbReference type="NCBIfam" id="TIGR04381">
    <property type="entry name" value="HTH_TypR"/>
    <property type="match status" value="1"/>
</dbReference>
<keyword evidence="3" id="KW-0067">ATP-binding</keyword>
<feature type="domain" description="PAS" evidence="6">
    <location>
        <begin position="6"/>
        <end position="54"/>
    </location>
</feature>
<organism evidence="7 8">
    <name type="scientific">Oceanirhabdus seepicola</name>
    <dbReference type="NCBI Taxonomy" id="2828781"/>
    <lineage>
        <taxon>Bacteria</taxon>
        <taxon>Bacillati</taxon>
        <taxon>Bacillota</taxon>
        <taxon>Clostridia</taxon>
        <taxon>Eubacteriales</taxon>
        <taxon>Clostridiaceae</taxon>
        <taxon>Oceanirhabdus</taxon>
    </lineage>
</organism>
<dbReference type="Pfam" id="PF18024">
    <property type="entry name" value="HTH_50"/>
    <property type="match status" value="1"/>
</dbReference>
<dbReference type="InterPro" id="IPR009057">
    <property type="entry name" value="Homeodomain-like_sf"/>
</dbReference>
<accession>A0A9J6NZR9</accession>
<dbReference type="GO" id="GO:0005524">
    <property type="term" value="F:ATP binding"/>
    <property type="evidence" value="ECO:0007669"/>
    <property type="project" value="UniProtKB-KW"/>
</dbReference>
<evidence type="ECO:0000256" key="4">
    <source>
        <dbReference type="ARBA" id="ARBA00029500"/>
    </source>
</evidence>
<dbReference type="InterPro" id="IPR000014">
    <property type="entry name" value="PAS"/>
</dbReference>
<evidence type="ECO:0000256" key="3">
    <source>
        <dbReference type="ARBA" id="ARBA00022840"/>
    </source>
</evidence>
<dbReference type="SUPFAM" id="SSF55785">
    <property type="entry name" value="PYP-like sensor domain (PAS domain)"/>
    <property type="match status" value="1"/>
</dbReference>
<dbReference type="InterPro" id="IPR027417">
    <property type="entry name" value="P-loop_NTPase"/>
</dbReference>
<evidence type="ECO:0000259" key="5">
    <source>
        <dbReference type="PROSITE" id="PS50045"/>
    </source>
</evidence>
<dbReference type="InterPro" id="IPR025943">
    <property type="entry name" value="Sigma_54_int_dom_ATP-bd_2"/>
</dbReference>
<reference evidence="7" key="2">
    <citation type="submission" date="2021-04" db="EMBL/GenBank/DDBJ databases">
        <authorList>
            <person name="Dong X."/>
        </authorList>
    </citation>
    <scope>NUCLEOTIDE SEQUENCE</scope>
    <source>
        <strain evidence="7">ZWT</strain>
    </source>
</reference>
<keyword evidence="1" id="KW-0547">Nucleotide-binding</keyword>
<dbReference type="InterPro" id="IPR035965">
    <property type="entry name" value="PAS-like_dom_sf"/>
</dbReference>
<dbReference type="PROSITE" id="PS00676">
    <property type="entry name" value="SIGMA54_INTERACT_2"/>
    <property type="match status" value="1"/>
</dbReference>
<name>A0A9J6NZR9_9CLOT</name>
<evidence type="ECO:0000259" key="6">
    <source>
        <dbReference type="PROSITE" id="PS50112"/>
    </source>
</evidence>
<dbReference type="NCBIfam" id="TIGR00229">
    <property type="entry name" value="sensory_box"/>
    <property type="match status" value="1"/>
</dbReference>
<dbReference type="Pfam" id="PF00158">
    <property type="entry name" value="Sigma54_activat"/>
    <property type="match status" value="1"/>
</dbReference>
<dbReference type="PROSITE" id="PS50045">
    <property type="entry name" value="SIGMA54_INTERACT_4"/>
    <property type="match status" value="1"/>
</dbReference>
<evidence type="ECO:0000313" key="7">
    <source>
        <dbReference type="EMBL" id="MCM1989109.1"/>
    </source>
</evidence>
<evidence type="ECO:0000256" key="2">
    <source>
        <dbReference type="ARBA" id="ARBA00022797"/>
    </source>
</evidence>
<dbReference type="Gene3D" id="3.30.450.20">
    <property type="entry name" value="PAS domain"/>
    <property type="match status" value="1"/>
</dbReference>
<dbReference type="SMART" id="SM00091">
    <property type="entry name" value="PAS"/>
    <property type="match status" value="1"/>
</dbReference>
<evidence type="ECO:0000313" key="8">
    <source>
        <dbReference type="Proteomes" id="UP001056429"/>
    </source>
</evidence>
<dbReference type="CDD" id="cd00009">
    <property type="entry name" value="AAA"/>
    <property type="match status" value="1"/>
</dbReference>
<dbReference type="Proteomes" id="UP001056429">
    <property type="component" value="Unassembled WGS sequence"/>
</dbReference>
<keyword evidence="8" id="KW-1185">Reference proteome</keyword>
<dbReference type="InterPro" id="IPR002078">
    <property type="entry name" value="Sigma_54_int"/>
</dbReference>
<dbReference type="SMART" id="SM00382">
    <property type="entry name" value="AAA"/>
    <property type="match status" value="1"/>
</dbReference>
<dbReference type="Pfam" id="PF25601">
    <property type="entry name" value="AAA_lid_14"/>
    <property type="match status" value="1"/>
</dbReference>
<dbReference type="AlphaFoldDB" id="A0A9J6NZR9"/>
<dbReference type="FunFam" id="3.40.50.300:FF:000006">
    <property type="entry name" value="DNA-binding transcriptional regulator NtrC"/>
    <property type="match status" value="1"/>
</dbReference>
<dbReference type="SUPFAM" id="SSF46689">
    <property type="entry name" value="Homeodomain-like"/>
    <property type="match status" value="1"/>
</dbReference>
<dbReference type="SUPFAM" id="SSF52540">
    <property type="entry name" value="P-loop containing nucleoside triphosphate hydrolases"/>
    <property type="match status" value="1"/>
</dbReference>
<dbReference type="PANTHER" id="PTHR32071">
    <property type="entry name" value="TRANSCRIPTIONAL REGULATORY PROTEIN"/>
    <property type="match status" value="1"/>
</dbReference>
<protein>
    <recommendedName>
        <fullName evidence="4">HTH-type transcriptional regulatory protein TyrR</fullName>
    </recommendedName>
</protein>
<reference evidence="7" key="1">
    <citation type="journal article" date="2021" name="mSystems">
        <title>Bacteria and Archaea Synergistically Convert Glycine Betaine to Biogenic Methane in the Formosa Cold Seep of the South China Sea.</title>
        <authorList>
            <person name="Li L."/>
            <person name="Zhang W."/>
            <person name="Zhang S."/>
            <person name="Song L."/>
            <person name="Sun Q."/>
            <person name="Zhang H."/>
            <person name="Xiang H."/>
            <person name="Dong X."/>
        </authorList>
    </citation>
    <scope>NUCLEOTIDE SEQUENCE</scope>
    <source>
        <strain evidence="7">ZWT</strain>
    </source>
</reference>
<dbReference type="GO" id="GO:0003677">
    <property type="term" value="F:DNA binding"/>
    <property type="evidence" value="ECO:0007669"/>
    <property type="project" value="UniProtKB-KW"/>
</dbReference>
<dbReference type="CDD" id="cd00130">
    <property type="entry name" value="PAS"/>
    <property type="match status" value="1"/>
</dbReference>
<dbReference type="InterPro" id="IPR058031">
    <property type="entry name" value="AAA_lid_NorR"/>
</dbReference>
<comment type="caution">
    <text evidence="7">The sequence shown here is derived from an EMBL/GenBank/DDBJ whole genome shotgun (WGS) entry which is preliminary data.</text>
</comment>
<dbReference type="EMBL" id="JAGSOJ010000001">
    <property type="protein sequence ID" value="MCM1989109.1"/>
    <property type="molecule type" value="Genomic_DNA"/>
</dbReference>
<dbReference type="InterPro" id="IPR030828">
    <property type="entry name" value="HTH_TyrR"/>
</dbReference>
<feature type="domain" description="Sigma-54 factor interaction" evidence="5">
    <location>
        <begin position="139"/>
        <end position="368"/>
    </location>
</feature>
<sequence length="451" mass="52454">MMNDLNYQEFISLIDELYDEIVVYDNNYKIIYINKACERHYGKTKQEMMGSSFFDYAEEYWSTSVLPYVYKTKKAVKQTQETKLGAKILTIAIPIFDEENEVEYVAMSVRDDIPDDESQDVFIFDKVKDTANIKFENKIITSSSKMEKVLHLADQIVNVDAPCLITGESGVGKTLIGKYIHEHSSRKNNSFVHINCAAISKDIVESELFGYTKGSFTGANRAGKKGLASEADGGILFLDEISEIPYKLQAKLLQFIQEKKFYPVGSTKPISVDVKIIAATNKDLKKMVEMGSFREDLYYRLNVFEINMPPLRERKEDILLLCDFYLNKYNQKYNKTHRLSEEVKYILNNYSWKGNIRELANIMERLTVVTKDIEIKPWHLPKHLYELQVKEELKCTEIKIDDGKNLTEMLEEYEKKIVERAYEEFNSSRKVSEKLGISQTKASRLFRKYFK</sequence>
<gene>
    <name evidence="7" type="ORF">KDK92_05105</name>
</gene>